<evidence type="ECO:0000256" key="8">
    <source>
        <dbReference type="SAM" id="SignalP"/>
    </source>
</evidence>
<dbReference type="RefSeq" id="WP_138326507.1">
    <property type="nucleotide sequence ID" value="NZ_VCDI01000004.1"/>
</dbReference>
<dbReference type="InterPro" id="IPR011118">
    <property type="entry name" value="Tannase/feruloyl_esterase"/>
</dbReference>
<evidence type="ECO:0000256" key="4">
    <source>
        <dbReference type="ARBA" id="ARBA00022729"/>
    </source>
</evidence>
<feature type="signal peptide" evidence="8">
    <location>
        <begin position="1"/>
        <end position="25"/>
    </location>
</feature>
<proteinExistence type="inferred from homology"/>
<evidence type="ECO:0000256" key="1">
    <source>
        <dbReference type="ARBA" id="ARBA00006249"/>
    </source>
</evidence>
<evidence type="ECO:0000256" key="2">
    <source>
        <dbReference type="ARBA" id="ARBA00022487"/>
    </source>
</evidence>
<sequence length="595" mass="62491">MFAQSRHMFWLALPMALAAAPAAHASSCETISPTAFNLGGGATVVSAQGTEVTGGSFLPPGYTASITGLPAFCRVQITASSNGNPAQSLISIEAWLPEQGWNGRFIGTGNGGYAGTLDYVALSQRLQEGFAVANDDLGTGLRYACNPLSCGDATGGGSKPGGLYGNPQSIRDFGYAATHVMTLVGKQVTAALYGNQPAHSYFAGCSTGGQNAFSESQRFPTDYDGILAGAPAHNRTHQIASSPALYANAREPGGYLTNAALALIHGNVLARCAGHDGGLATDDFLEQPYSCPADVHQLICHGVSEEVPCTDPTSAKCSCLTPAQATTIGVYWNGVNDDLGRREQPGFERGAEEPIPLTAANGFIGDIGLTWTQIQAEPDFDSLFYWIYGPSWQWPSLLTKHRNTNVLISKALDAADAFPIGGDSFAGTVNANSTNLSAFARHGGRMLLYQGYDDPLIPSATAINYYTAVFATDPVKVNSYLRLFMAPGVEHCDGGPGANSFGATSQPLPPVPLDRQDDALGALIAWVEHGVPPTRITATKYLNDTPASGIAFQRPLCQYPLHAAYRGGDANQAGSFACVPSAPVLDQMTDPHWGD</sequence>
<name>A0A5R9J942_9PROT</name>
<comment type="caution">
    <text evidence="9">The sequence shown here is derived from an EMBL/GenBank/DDBJ whole genome shotgun (WGS) entry which is preliminary data.</text>
</comment>
<reference evidence="9 10" key="1">
    <citation type="submission" date="2019-05" db="EMBL/GenBank/DDBJ databases">
        <authorList>
            <person name="Pankratov T."/>
            <person name="Grouzdev D."/>
        </authorList>
    </citation>
    <scope>NUCLEOTIDE SEQUENCE [LARGE SCALE GENOMIC DNA]</scope>
    <source>
        <strain evidence="9 10">KEBCLARHB70R</strain>
    </source>
</reference>
<dbReference type="InterPro" id="IPR029058">
    <property type="entry name" value="AB_hydrolase_fold"/>
</dbReference>
<comment type="similarity">
    <text evidence="1">Belongs to the tannase family.</text>
</comment>
<feature type="chain" id="PRO_5024289338" evidence="8">
    <location>
        <begin position="26"/>
        <end position="595"/>
    </location>
</feature>
<organism evidence="9 10">
    <name type="scientific">Lichenicoccus roseus</name>
    <dbReference type="NCBI Taxonomy" id="2683649"/>
    <lineage>
        <taxon>Bacteria</taxon>
        <taxon>Pseudomonadati</taxon>
        <taxon>Pseudomonadota</taxon>
        <taxon>Alphaproteobacteria</taxon>
        <taxon>Acetobacterales</taxon>
        <taxon>Acetobacteraceae</taxon>
        <taxon>Lichenicoccus</taxon>
    </lineage>
</organism>
<protein>
    <submittedName>
        <fullName evidence="9">Tannase/feruloyl esterase family alpha/beta hydrolase</fullName>
    </submittedName>
</protein>
<dbReference type="PANTHER" id="PTHR33938:SF15">
    <property type="entry name" value="FERULOYL ESTERASE B-RELATED"/>
    <property type="match status" value="1"/>
</dbReference>
<evidence type="ECO:0000313" key="9">
    <source>
        <dbReference type="EMBL" id="TLU72101.1"/>
    </source>
</evidence>
<evidence type="ECO:0000256" key="7">
    <source>
        <dbReference type="ARBA" id="ARBA00023157"/>
    </source>
</evidence>
<dbReference type="OrthoDB" id="7197884at2"/>
<evidence type="ECO:0000256" key="5">
    <source>
        <dbReference type="ARBA" id="ARBA00022801"/>
    </source>
</evidence>
<keyword evidence="10" id="KW-1185">Reference proteome</keyword>
<dbReference type="AlphaFoldDB" id="A0A5R9J942"/>
<keyword evidence="7" id="KW-1015">Disulfide bond</keyword>
<keyword evidence="3" id="KW-0479">Metal-binding</keyword>
<dbReference type="EMBL" id="VCDI01000004">
    <property type="protein sequence ID" value="TLU72101.1"/>
    <property type="molecule type" value="Genomic_DNA"/>
</dbReference>
<keyword evidence="4 8" id="KW-0732">Signal</keyword>
<dbReference type="SUPFAM" id="SSF53474">
    <property type="entry name" value="alpha/beta-Hydrolases"/>
    <property type="match status" value="1"/>
</dbReference>
<evidence type="ECO:0000313" key="10">
    <source>
        <dbReference type="Proteomes" id="UP000305654"/>
    </source>
</evidence>
<dbReference type="Proteomes" id="UP000305654">
    <property type="component" value="Unassembled WGS sequence"/>
</dbReference>
<accession>A0A5R9J942</accession>
<evidence type="ECO:0000256" key="3">
    <source>
        <dbReference type="ARBA" id="ARBA00022723"/>
    </source>
</evidence>
<keyword evidence="6" id="KW-0106">Calcium</keyword>
<dbReference type="Pfam" id="PF07519">
    <property type="entry name" value="Tannase"/>
    <property type="match status" value="1"/>
</dbReference>
<keyword evidence="5 9" id="KW-0378">Hydrolase</keyword>
<evidence type="ECO:0000256" key="6">
    <source>
        <dbReference type="ARBA" id="ARBA00022837"/>
    </source>
</evidence>
<dbReference type="GO" id="GO:0046872">
    <property type="term" value="F:metal ion binding"/>
    <property type="evidence" value="ECO:0007669"/>
    <property type="project" value="UniProtKB-KW"/>
</dbReference>
<gene>
    <name evidence="9" type="ORF">FE263_13335</name>
</gene>
<dbReference type="PANTHER" id="PTHR33938">
    <property type="entry name" value="FERULOYL ESTERASE B-RELATED"/>
    <property type="match status" value="1"/>
</dbReference>
<dbReference type="GO" id="GO:0052689">
    <property type="term" value="F:carboxylic ester hydrolase activity"/>
    <property type="evidence" value="ECO:0007669"/>
    <property type="project" value="UniProtKB-KW"/>
</dbReference>
<keyword evidence="2" id="KW-0719">Serine esterase</keyword>